<keyword evidence="2" id="KW-1185">Reference proteome</keyword>
<comment type="caution">
    <text evidence="1">The sequence shown here is derived from an EMBL/GenBank/DDBJ whole genome shotgun (WGS) entry which is preliminary data.</text>
</comment>
<dbReference type="AlphaFoldDB" id="A0AAV7LA34"/>
<evidence type="ECO:0000313" key="2">
    <source>
        <dbReference type="Proteomes" id="UP001066276"/>
    </source>
</evidence>
<evidence type="ECO:0000313" key="1">
    <source>
        <dbReference type="EMBL" id="KAJ1087199.1"/>
    </source>
</evidence>
<dbReference type="EMBL" id="JANPWB010000015">
    <property type="protein sequence ID" value="KAJ1087199.1"/>
    <property type="molecule type" value="Genomic_DNA"/>
</dbReference>
<protein>
    <submittedName>
        <fullName evidence="1">Uncharacterized protein</fullName>
    </submittedName>
</protein>
<reference evidence="1" key="1">
    <citation type="journal article" date="2022" name="bioRxiv">
        <title>Sequencing and chromosome-scale assembly of the giantPleurodeles waltlgenome.</title>
        <authorList>
            <person name="Brown T."/>
            <person name="Elewa A."/>
            <person name="Iarovenko S."/>
            <person name="Subramanian E."/>
            <person name="Araus A.J."/>
            <person name="Petzold A."/>
            <person name="Susuki M."/>
            <person name="Suzuki K.-i.T."/>
            <person name="Hayashi T."/>
            <person name="Toyoda A."/>
            <person name="Oliveira C."/>
            <person name="Osipova E."/>
            <person name="Leigh N.D."/>
            <person name="Simon A."/>
            <person name="Yun M.H."/>
        </authorList>
    </citation>
    <scope>NUCLEOTIDE SEQUENCE</scope>
    <source>
        <strain evidence="1">20211129_DDA</strain>
        <tissue evidence="1">Liver</tissue>
    </source>
</reference>
<name>A0AAV7LA34_PLEWA</name>
<accession>A0AAV7LA34</accession>
<organism evidence="1 2">
    <name type="scientific">Pleurodeles waltl</name>
    <name type="common">Iberian ribbed newt</name>
    <dbReference type="NCBI Taxonomy" id="8319"/>
    <lineage>
        <taxon>Eukaryota</taxon>
        <taxon>Metazoa</taxon>
        <taxon>Chordata</taxon>
        <taxon>Craniata</taxon>
        <taxon>Vertebrata</taxon>
        <taxon>Euteleostomi</taxon>
        <taxon>Amphibia</taxon>
        <taxon>Batrachia</taxon>
        <taxon>Caudata</taxon>
        <taxon>Salamandroidea</taxon>
        <taxon>Salamandridae</taxon>
        <taxon>Pleurodelinae</taxon>
        <taxon>Pleurodeles</taxon>
    </lineage>
</organism>
<dbReference type="Proteomes" id="UP001066276">
    <property type="component" value="Chromosome 11"/>
</dbReference>
<proteinExistence type="predicted"/>
<gene>
    <name evidence="1" type="ORF">NDU88_000386</name>
</gene>
<sequence length="150" mass="16434">MRCTRSVFGERVMHAVYPLGSSHSSWCSHGCFVNLGLTCVFPSYLPLGVLPCVPKESGKETFRPRRPQSDHLHPPVGTYHALWHGWFLELCCCICHLGPGVMALNGDRFLEVLGVMALHGDGFLQLSLGMMLGSLHCTAVLCRLPGVMAL</sequence>